<organism evidence="2 3">
    <name type="scientific">Aspergillus welwitschiae</name>
    <dbReference type="NCBI Taxonomy" id="1341132"/>
    <lineage>
        <taxon>Eukaryota</taxon>
        <taxon>Fungi</taxon>
        <taxon>Dikarya</taxon>
        <taxon>Ascomycota</taxon>
        <taxon>Pezizomycotina</taxon>
        <taxon>Eurotiomycetes</taxon>
        <taxon>Eurotiomycetidae</taxon>
        <taxon>Eurotiales</taxon>
        <taxon>Aspergillaceae</taxon>
        <taxon>Aspergillus</taxon>
        <taxon>Aspergillus subgen. Circumdati</taxon>
    </lineage>
</organism>
<gene>
    <name evidence="2" type="ORF">BDQ94DRAFT_155747</name>
</gene>
<keyword evidence="3" id="KW-1185">Reference proteome</keyword>
<dbReference type="RefSeq" id="XP_026619340.1">
    <property type="nucleotide sequence ID" value="XM_026768528.1"/>
</dbReference>
<dbReference type="Proteomes" id="UP000253729">
    <property type="component" value="Unassembled WGS sequence"/>
</dbReference>
<reference evidence="2 3" key="1">
    <citation type="submission" date="2018-07" db="EMBL/GenBank/DDBJ databases">
        <title>The genomes of Aspergillus section Nigri reveals drivers in fungal speciation.</title>
        <authorList>
            <consortium name="DOE Joint Genome Institute"/>
            <person name="Vesth T.C."/>
            <person name="Nybo J."/>
            <person name="Theobald S."/>
            <person name="Brandl J."/>
            <person name="Frisvad J.C."/>
            <person name="Nielsen K.F."/>
            <person name="Lyhne E.K."/>
            <person name="Kogle M.E."/>
            <person name="Kuo A."/>
            <person name="Riley R."/>
            <person name="Clum A."/>
            <person name="Nolan M."/>
            <person name="Lipzen A."/>
            <person name="Salamov A."/>
            <person name="Henrissat B."/>
            <person name="Wiebenga A."/>
            <person name="De vries R.P."/>
            <person name="Grigoriev I.V."/>
            <person name="Mortensen U.H."/>
            <person name="Andersen M.R."/>
            <person name="Baker S.E."/>
        </authorList>
    </citation>
    <scope>NUCLEOTIDE SEQUENCE [LARGE SCALE GENOMIC DNA]</scope>
    <source>
        <strain evidence="2 3">CBS 139.54b</strain>
    </source>
</reference>
<sequence>HHSSWFGPDTASWKVAGSTCLAGAVFNAPAVYTLPSDSRRRRDGLLLRPKIEYPRSGVRSIPCWLGLTTGGVSSSRSDGVFSCSFDGGNGDAGGVGSPLAELGIDGKTGDGGALSGRSLPVSPSMSGTTGVLSSNSTSREKTVFPECIS</sequence>
<name>A0A3F3PHF5_9EURO</name>
<evidence type="ECO:0000256" key="1">
    <source>
        <dbReference type="SAM" id="MobiDB-lite"/>
    </source>
</evidence>
<dbReference type="AlphaFoldDB" id="A0A3F3PHF5"/>
<accession>A0A3F3PHF5</accession>
<dbReference type="GeneID" id="38136884"/>
<protein>
    <submittedName>
        <fullName evidence="2">Uncharacterized protein</fullName>
    </submittedName>
</protein>
<evidence type="ECO:0000313" key="2">
    <source>
        <dbReference type="EMBL" id="RDH26318.1"/>
    </source>
</evidence>
<feature type="non-terminal residue" evidence="2">
    <location>
        <position position="1"/>
    </location>
</feature>
<evidence type="ECO:0000313" key="3">
    <source>
        <dbReference type="Proteomes" id="UP000253729"/>
    </source>
</evidence>
<feature type="compositionally biased region" description="Polar residues" evidence="1">
    <location>
        <begin position="121"/>
        <end position="137"/>
    </location>
</feature>
<dbReference type="EMBL" id="KZ852172">
    <property type="protein sequence ID" value="RDH26318.1"/>
    <property type="molecule type" value="Genomic_DNA"/>
</dbReference>
<proteinExistence type="predicted"/>
<feature type="region of interest" description="Disordered" evidence="1">
    <location>
        <begin position="104"/>
        <end position="149"/>
    </location>
</feature>